<dbReference type="AlphaFoldDB" id="A0A5S3PSK9"/>
<keyword evidence="2 5" id="KW-0812">Transmembrane</keyword>
<dbReference type="GO" id="GO:0016020">
    <property type="term" value="C:membrane"/>
    <property type="evidence" value="ECO:0007669"/>
    <property type="project" value="UniProtKB-SubCell"/>
</dbReference>
<comment type="subcellular location">
    <subcellularLocation>
        <location evidence="1">Membrane</location>
        <topology evidence="1">Multi-pass membrane protein</topology>
    </subcellularLocation>
</comment>
<dbReference type="InterPro" id="IPR009908">
    <property type="entry name" value="Methylamine_util_MauE"/>
</dbReference>
<dbReference type="OrthoDB" id="648842at2"/>
<dbReference type="Proteomes" id="UP000310314">
    <property type="component" value="Unassembled WGS sequence"/>
</dbReference>
<keyword evidence="8" id="KW-1185">Reference proteome</keyword>
<feature type="domain" description="Methylamine utilisation protein MauE" evidence="6">
    <location>
        <begin position="1"/>
        <end position="136"/>
    </location>
</feature>
<feature type="transmembrane region" description="Helical" evidence="5">
    <location>
        <begin position="120"/>
        <end position="137"/>
    </location>
</feature>
<keyword evidence="3 5" id="KW-1133">Transmembrane helix</keyword>
<dbReference type="RefSeq" id="WP_138655865.1">
    <property type="nucleotide sequence ID" value="NZ_VATY01000001.1"/>
</dbReference>
<reference evidence="7 8" key="1">
    <citation type="submission" date="2019-05" db="EMBL/GenBank/DDBJ databases">
        <authorList>
            <person name="Zhang J.-Y."/>
            <person name="Feg X."/>
            <person name="Du Z.-J."/>
        </authorList>
    </citation>
    <scope>NUCLEOTIDE SEQUENCE [LARGE SCALE GENOMIC DNA]</scope>
    <source>
        <strain evidence="7 8">RZ26</strain>
    </source>
</reference>
<evidence type="ECO:0000256" key="3">
    <source>
        <dbReference type="ARBA" id="ARBA00022989"/>
    </source>
</evidence>
<dbReference type="EMBL" id="VATY01000001">
    <property type="protein sequence ID" value="TMM57933.1"/>
    <property type="molecule type" value="Genomic_DNA"/>
</dbReference>
<dbReference type="GO" id="GO:0030416">
    <property type="term" value="P:methylamine metabolic process"/>
    <property type="evidence" value="ECO:0007669"/>
    <property type="project" value="InterPro"/>
</dbReference>
<evidence type="ECO:0000256" key="5">
    <source>
        <dbReference type="SAM" id="Phobius"/>
    </source>
</evidence>
<proteinExistence type="predicted"/>
<feature type="transmembrane region" description="Helical" evidence="5">
    <location>
        <begin position="7"/>
        <end position="24"/>
    </location>
</feature>
<evidence type="ECO:0000256" key="2">
    <source>
        <dbReference type="ARBA" id="ARBA00022692"/>
    </source>
</evidence>
<dbReference type="NCBIfam" id="NF045576">
    <property type="entry name" value="BT_3928_fam"/>
    <property type="match status" value="1"/>
</dbReference>
<evidence type="ECO:0000256" key="4">
    <source>
        <dbReference type="ARBA" id="ARBA00023136"/>
    </source>
</evidence>
<comment type="caution">
    <text evidence="7">The sequence shown here is derived from an EMBL/GenBank/DDBJ whole genome shotgun (WGS) entry which is preliminary data.</text>
</comment>
<sequence length="365" mass="41749">MKYLVGFSRVFVGILFIISGFIKLNDPVGFSFKLEEYFSQGVLDLPFFEPHALTISIIVVVFEVLVGVMLLIGFRTKFTVWSLLLMIIGFTFLTFYSAYFNKVTDCGCFGDAIKLTPWESFTKDIVLLVLIIFLFIGRKYIAPAFSVRTNRLIVFFALVLSGFYVYHVLNHLPVIDFRPYEIGKNIEDGMNVPEGAPEAIFEYAWKFNVRGEEKVIVTNGDYPQVDGEFIDVKTTEIQEGYEPPVHDFTIEQDGEDFASTLLQEPKLVMVIAYDLRKTNESRYAEVKRTTDAAMKKGYKVIGMSASNNAQTVKLIQDNDLEFEFYFTDETTLKTIVRSNPGFLVLEKGTIKQKVHHNDLDELKFE</sequence>
<evidence type="ECO:0000256" key="1">
    <source>
        <dbReference type="ARBA" id="ARBA00004141"/>
    </source>
</evidence>
<dbReference type="Pfam" id="PF07291">
    <property type="entry name" value="MauE"/>
    <property type="match status" value="1"/>
</dbReference>
<name>A0A5S3PSK9_9FLAO</name>
<evidence type="ECO:0000313" key="7">
    <source>
        <dbReference type="EMBL" id="TMM57933.1"/>
    </source>
</evidence>
<organism evidence="7 8">
    <name type="scientific">Maribacter algarum</name>
    <name type="common">ex Zhang et al. 2020</name>
    <dbReference type="NCBI Taxonomy" id="2578118"/>
    <lineage>
        <taxon>Bacteria</taxon>
        <taxon>Pseudomonadati</taxon>
        <taxon>Bacteroidota</taxon>
        <taxon>Flavobacteriia</taxon>
        <taxon>Flavobacteriales</taxon>
        <taxon>Flavobacteriaceae</taxon>
        <taxon>Maribacter</taxon>
    </lineage>
</organism>
<accession>A0A5S3PSK9</accession>
<keyword evidence="4 5" id="KW-0472">Membrane</keyword>
<feature type="transmembrane region" description="Helical" evidence="5">
    <location>
        <begin position="80"/>
        <end position="100"/>
    </location>
</feature>
<protein>
    <submittedName>
        <fullName evidence="7">DoxX family membrane protein</fullName>
    </submittedName>
</protein>
<feature type="transmembrane region" description="Helical" evidence="5">
    <location>
        <begin position="149"/>
        <end position="169"/>
    </location>
</feature>
<feature type="transmembrane region" description="Helical" evidence="5">
    <location>
        <begin position="52"/>
        <end position="73"/>
    </location>
</feature>
<evidence type="ECO:0000313" key="8">
    <source>
        <dbReference type="Proteomes" id="UP000310314"/>
    </source>
</evidence>
<gene>
    <name evidence="7" type="ORF">FEE95_00445</name>
</gene>
<evidence type="ECO:0000259" key="6">
    <source>
        <dbReference type="Pfam" id="PF07291"/>
    </source>
</evidence>